<dbReference type="EMBL" id="JYDL01000066">
    <property type="protein sequence ID" value="KRX18940.1"/>
    <property type="molecule type" value="Genomic_DNA"/>
</dbReference>
<organism evidence="2 3">
    <name type="scientific">Trichinella nelsoni</name>
    <dbReference type="NCBI Taxonomy" id="6336"/>
    <lineage>
        <taxon>Eukaryota</taxon>
        <taxon>Metazoa</taxon>
        <taxon>Ecdysozoa</taxon>
        <taxon>Nematoda</taxon>
        <taxon>Enoplea</taxon>
        <taxon>Dorylaimia</taxon>
        <taxon>Trichinellida</taxon>
        <taxon>Trichinellidae</taxon>
        <taxon>Trichinella</taxon>
    </lineage>
</organism>
<comment type="caution">
    <text evidence="2">The sequence shown here is derived from an EMBL/GenBank/DDBJ whole genome shotgun (WGS) entry which is preliminary data.</text>
</comment>
<gene>
    <name evidence="2" type="ORF">T07_13425</name>
</gene>
<sequence>MPHIEQMRRRKHKTARSRPTAERRICCKAGQASPKSTGFCLFNFLFLKTEVENRFSERKVIIQCSVDVGRGAKSLMHAFFVYLNNGDREKGKCVRHVEQNIPLIFMTFSTVFLSKNDCSMVIGNILQHDRRIGIQCLRSLDRYTPNMEFNLHKRRLFHEELGKALVEPEMMMRETLSRTAAAKTAVERLRQESDQPSTSASTDTDRSGKKKEPHVNCVFQVTST</sequence>
<reference evidence="2 3" key="1">
    <citation type="submission" date="2015-01" db="EMBL/GenBank/DDBJ databases">
        <title>Evolution of Trichinella species and genotypes.</title>
        <authorList>
            <person name="Korhonen P.K."/>
            <person name="Edoardo P."/>
            <person name="Giuseppe L.R."/>
            <person name="Gasser R.B."/>
        </authorList>
    </citation>
    <scope>NUCLEOTIDE SEQUENCE [LARGE SCALE GENOMIC DNA]</scope>
    <source>
        <strain evidence="2">ISS37</strain>
    </source>
</reference>
<dbReference type="AlphaFoldDB" id="A0A0V0RWT5"/>
<evidence type="ECO:0000313" key="2">
    <source>
        <dbReference type="EMBL" id="KRX18940.1"/>
    </source>
</evidence>
<feature type="region of interest" description="Disordered" evidence="1">
    <location>
        <begin position="1"/>
        <end position="21"/>
    </location>
</feature>
<evidence type="ECO:0000313" key="3">
    <source>
        <dbReference type="Proteomes" id="UP000054630"/>
    </source>
</evidence>
<protein>
    <submittedName>
        <fullName evidence="2">Uncharacterized protein</fullName>
    </submittedName>
</protein>
<feature type="region of interest" description="Disordered" evidence="1">
    <location>
        <begin position="185"/>
        <end position="224"/>
    </location>
</feature>
<dbReference type="Proteomes" id="UP000054630">
    <property type="component" value="Unassembled WGS sequence"/>
</dbReference>
<proteinExistence type="predicted"/>
<keyword evidence="3" id="KW-1185">Reference proteome</keyword>
<name>A0A0V0RWT5_9BILA</name>
<accession>A0A0V0RWT5</accession>
<dbReference type="OrthoDB" id="10386271at2759"/>
<evidence type="ECO:0000256" key="1">
    <source>
        <dbReference type="SAM" id="MobiDB-lite"/>
    </source>
</evidence>